<feature type="region of interest" description="Disordered" evidence="1">
    <location>
        <begin position="1"/>
        <end position="84"/>
    </location>
</feature>
<dbReference type="AlphaFoldDB" id="A0A1I8BAX1"/>
<reference evidence="3" key="1">
    <citation type="submission" date="2016-11" db="UniProtKB">
        <authorList>
            <consortium name="WormBaseParasite"/>
        </authorList>
    </citation>
    <scope>IDENTIFICATION</scope>
</reference>
<evidence type="ECO:0000256" key="1">
    <source>
        <dbReference type="SAM" id="MobiDB-lite"/>
    </source>
</evidence>
<sequence>MDERRIEYRHSSGDRYNKGRDDYERNNRSSRNDRRYDSDRYDSDRPRRRTDFDDDRRPPRRRECPKREYDEDEPERSGRPAWDNVKVKRHAEMIQVLKMCTTGQRV</sequence>
<organism evidence="2 3">
    <name type="scientific">Meloidogyne hapla</name>
    <name type="common">Root-knot nematode worm</name>
    <dbReference type="NCBI Taxonomy" id="6305"/>
    <lineage>
        <taxon>Eukaryota</taxon>
        <taxon>Metazoa</taxon>
        <taxon>Ecdysozoa</taxon>
        <taxon>Nematoda</taxon>
        <taxon>Chromadorea</taxon>
        <taxon>Rhabditida</taxon>
        <taxon>Tylenchina</taxon>
        <taxon>Tylenchomorpha</taxon>
        <taxon>Tylenchoidea</taxon>
        <taxon>Meloidogynidae</taxon>
        <taxon>Meloidogyninae</taxon>
        <taxon>Meloidogyne</taxon>
    </lineage>
</organism>
<evidence type="ECO:0000313" key="2">
    <source>
        <dbReference type="Proteomes" id="UP000095281"/>
    </source>
</evidence>
<feature type="compositionally biased region" description="Basic and acidic residues" evidence="1">
    <location>
        <begin position="1"/>
        <end position="69"/>
    </location>
</feature>
<dbReference type="Proteomes" id="UP000095281">
    <property type="component" value="Unplaced"/>
</dbReference>
<proteinExistence type="predicted"/>
<keyword evidence="2" id="KW-1185">Reference proteome</keyword>
<accession>A0A1I8BAX1</accession>
<name>A0A1I8BAX1_MELHA</name>
<evidence type="ECO:0000313" key="3">
    <source>
        <dbReference type="WBParaSite" id="MhA1_Contig179.frz3.gene16"/>
    </source>
</evidence>
<dbReference type="WBParaSite" id="MhA1_Contig179.frz3.gene16">
    <property type="protein sequence ID" value="MhA1_Contig179.frz3.gene16"/>
    <property type="gene ID" value="MhA1_Contig179.frz3.gene16"/>
</dbReference>
<protein>
    <submittedName>
        <fullName evidence="3">Btz domain-containing protein</fullName>
    </submittedName>
</protein>